<protein>
    <recommendedName>
        <fullName evidence="4">PKS/mFAS DH domain-containing protein</fullName>
    </recommendedName>
</protein>
<gene>
    <name evidence="5" type="ORF">D0863_06364</name>
</gene>
<feature type="region of interest" description="N-terminal hotdog fold" evidence="3">
    <location>
        <begin position="56"/>
        <end position="193"/>
    </location>
</feature>
<dbReference type="PROSITE" id="PS52019">
    <property type="entry name" value="PKS_MFAS_DH"/>
    <property type="match status" value="1"/>
</dbReference>
<dbReference type="OrthoDB" id="329835at2759"/>
<dbReference type="VEuPathDB" id="FungiDB:BTJ68_04821"/>
<proteinExistence type="predicted"/>
<comment type="caution">
    <text evidence="5">The sequence shown here is derived from an EMBL/GenBank/DDBJ whole genome shotgun (WGS) entry which is preliminary data.</text>
</comment>
<sequence length="377" mass="41893">MKYKPTPSILIPDLQPFMASIAAAKHVHFAGSGNKGPNMLLLGSTTTEKYLSASCQQVIQEGFTDSTAKVVVRSCLAHSQLYPIISGHLCNGVPICPSALNADMAVVVAQYIWSSLRPKTELPGINVSNMEVPRSLIVELPQRPPGQHLEMEAEAKIDDKGGTVHCSWRSVLPDGTKIQDHAHCTVLYESKESWLQEWSKVAHIVRNSIKMLHEKAHRGSADIMQAGLAYKCFASFVNYSPKYRAMEEVIFDGLEGYSSLAFKTQPGDYAGPFHLDNTCHLSGFLCNAHGMDGDVYISEEWETWRCLRPDLIAEAHQFHLENYVLMQAREKGILQGDVYVLHDDKIIAVWGGIKFKRVSRKAIDILLPKPKAITAHV</sequence>
<organism evidence="5 6">
    <name type="scientific">Hortaea werneckii</name>
    <name type="common">Black yeast</name>
    <name type="synonym">Cladosporium werneckii</name>
    <dbReference type="NCBI Taxonomy" id="91943"/>
    <lineage>
        <taxon>Eukaryota</taxon>
        <taxon>Fungi</taxon>
        <taxon>Dikarya</taxon>
        <taxon>Ascomycota</taxon>
        <taxon>Pezizomycotina</taxon>
        <taxon>Dothideomycetes</taxon>
        <taxon>Dothideomycetidae</taxon>
        <taxon>Mycosphaerellales</taxon>
        <taxon>Teratosphaeriaceae</taxon>
        <taxon>Hortaea</taxon>
    </lineage>
</organism>
<feature type="domain" description="PKS/mFAS DH" evidence="4">
    <location>
        <begin position="56"/>
        <end position="364"/>
    </location>
</feature>
<feature type="region of interest" description="C-terminal hotdog fold" evidence="3">
    <location>
        <begin position="221"/>
        <end position="364"/>
    </location>
</feature>
<dbReference type="AlphaFoldDB" id="A0A3M7DZ00"/>
<dbReference type="Gene3D" id="3.10.129.110">
    <property type="entry name" value="Polyketide synthase dehydratase"/>
    <property type="match status" value="1"/>
</dbReference>
<dbReference type="InterPro" id="IPR042104">
    <property type="entry name" value="PKS_dehydratase_sf"/>
</dbReference>
<evidence type="ECO:0000313" key="6">
    <source>
        <dbReference type="Proteomes" id="UP000269276"/>
    </source>
</evidence>
<keyword evidence="1" id="KW-0596">Phosphopantetheine</keyword>
<evidence type="ECO:0000256" key="3">
    <source>
        <dbReference type="PROSITE-ProRule" id="PRU01363"/>
    </source>
</evidence>
<feature type="active site" description="Proton donor; for dehydratase activity" evidence="3">
    <location>
        <position position="276"/>
    </location>
</feature>
<evidence type="ECO:0000256" key="1">
    <source>
        <dbReference type="ARBA" id="ARBA00022450"/>
    </source>
</evidence>
<dbReference type="NCBIfam" id="TIGR04532">
    <property type="entry name" value="PT_fungal_PKS"/>
    <property type="match status" value="1"/>
</dbReference>
<dbReference type="Proteomes" id="UP000269276">
    <property type="component" value="Unassembled WGS sequence"/>
</dbReference>
<accession>A0A3M7DZ00</accession>
<evidence type="ECO:0000259" key="4">
    <source>
        <dbReference type="PROSITE" id="PS52019"/>
    </source>
</evidence>
<dbReference type="InterPro" id="IPR049900">
    <property type="entry name" value="PKS_mFAS_DH"/>
</dbReference>
<dbReference type="InterPro" id="IPR030918">
    <property type="entry name" value="PT_fungal_PKS"/>
</dbReference>
<feature type="active site" description="Proton acceptor; for dehydratase activity" evidence="3">
    <location>
        <position position="88"/>
    </location>
</feature>
<keyword evidence="2" id="KW-0597">Phosphoprotein</keyword>
<name>A0A3M7DZ00_HORWE</name>
<evidence type="ECO:0000313" key="5">
    <source>
        <dbReference type="EMBL" id="RMY69568.1"/>
    </source>
</evidence>
<dbReference type="EMBL" id="QWIP01000198">
    <property type="protein sequence ID" value="RMY69568.1"/>
    <property type="molecule type" value="Genomic_DNA"/>
</dbReference>
<reference evidence="5 6" key="1">
    <citation type="journal article" date="2018" name="BMC Genomics">
        <title>Genomic evidence for intraspecific hybridization in a clonal and extremely halotolerant yeast.</title>
        <authorList>
            <person name="Gostincar C."/>
            <person name="Stajich J.E."/>
            <person name="Zupancic J."/>
            <person name="Zalar P."/>
            <person name="Gunde-Cimerman N."/>
        </authorList>
    </citation>
    <scope>NUCLEOTIDE SEQUENCE [LARGE SCALE GENOMIC DNA]</scope>
    <source>
        <strain evidence="5 6">EXF-2682</strain>
    </source>
</reference>
<evidence type="ECO:0000256" key="2">
    <source>
        <dbReference type="ARBA" id="ARBA00022553"/>
    </source>
</evidence>